<protein>
    <submittedName>
        <fullName evidence="1">Uncharacterized protein</fullName>
    </submittedName>
</protein>
<organism evidence="1">
    <name type="scientific">Acididesulfobacillus acetoxydans</name>
    <dbReference type="NCBI Taxonomy" id="1561005"/>
    <lineage>
        <taxon>Bacteria</taxon>
        <taxon>Bacillati</taxon>
        <taxon>Bacillota</taxon>
        <taxon>Clostridia</taxon>
        <taxon>Eubacteriales</taxon>
        <taxon>Peptococcaceae</taxon>
        <taxon>Acididesulfobacillus</taxon>
    </lineage>
</organism>
<dbReference type="Proteomes" id="UP001071230">
    <property type="component" value="Unassembled WGS sequence"/>
</dbReference>
<evidence type="ECO:0000313" key="2">
    <source>
        <dbReference type="EMBL" id="CEJ09362.1"/>
    </source>
</evidence>
<gene>
    <name evidence="1" type="ORF">DEACI_1996</name>
    <name evidence="2" type="ORF">DEACI_3846</name>
</gene>
<dbReference type="KEGG" id="aacx:DEACI_1996"/>
<keyword evidence="3" id="KW-1185">Reference proteome</keyword>
<accession>A0A8S0X536</accession>
<dbReference type="AlphaFoldDB" id="A0A8S0X536"/>
<sequence>MMGVEYMMQTQCFMIMRMRQHTLRGVVQHVQARSGGKKWG</sequence>
<dbReference type="EMBL" id="LR746496">
    <property type="protein sequence ID" value="CAA7601330.1"/>
    <property type="molecule type" value="Genomic_DNA"/>
</dbReference>
<reference evidence="1" key="2">
    <citation type="submission" date="2020-01" db="EMBL/GenBank/DDBJ databases">
        <authorList>
            <person name="Hornung B."/>
        </authorList>
    </citation>
    <scope>NUCLEOTIDE SEQUENCE</scope>
    <source>
        <strain evidence="1">PacBioINE</strain>
    </source>
</reference>
<dbReference type="EMBL" id="CDGJ01000130">
    <property type="protein sequence ID" value="CEJ09362.1"/>
    <property type="molecule type" value="Genomic_DNA"/>
</dbReference>
<evidence type="ECO:0000313" key="1">
    <source>
        <dbReference type="EMBL" id="CAA7601330.1"/>
    </source>
</evidence>
<dbReference type="Proteomes" id="UP000836597">
    <property type="component" value="Chromosome"/>
</dbReference>
<evidence type="ECO:0000313" key="3">
    <source>
        <dbReference type="Proteomes" id="UP001071230"/>
    </source>
</evidence>
<proteinExistence type="predicted"/>
<reference evidence="2" key="1">
    <citation type="submission" date="2014-11" db="EMBL/GenBank/DDBJ databases">
        <authorList>
            <person name="Hornung B.V."/>
        </authorList>
    </citation>
    <scope>NUCLEOTIDE SEQUENCE</scope>
    <source>
        <strain evidence="2">INE</strain>
    </source>
</reference>
<name>A0A8S0X536_9FIRM</name>